<comment type="similarity">
    <text evidence="2 8">Belongs to the pantothenate synthetase family.</text>
</comment>
<keyword evidence="8" id="KW-0963">Cytoplasm</keyword>
<keyword evidence="4 8" id="KW-0566">Pantothenate biosynthesis</keyword>
<organism evidence="10 11">
    <name type="scientific">Phytoactinopolyspora alkaliphila</name>
    <dbReference type="NCBI Taxonomy" id="1783498"/>
    <lineage>
        <taxon>Bacteria</taxon>
        <taxon>Bacillati</taxon>
        <taxon>Actinomycetota</taxon>
        <taxon>Actinomycetes</taxon>
        <taxon>Jiangellales</taxon>
        <taxon>Jiangellaceae</taxon>
        <taxon>Phytoactinopolyspora</taxon>
    </lineage>
</organism>
<evidence type="ECO:0000256" key="8">
    <source>
        <dbReference type="HAMAP-Rule" id="MF_00158"/>
    </source>
</evidence>
<evidence type="ECO:0000256" key="2">
    <source>
        <dbReference type="ARBA" id="ARBA00009256"/>
    </source>
</evidence>
<dbReference type="GO" id="GO:0005829">
    <property type="term" value="C:cytosol"/>
    <property type="evidence" value="ECO:0007669"/>
    <property type="project" value="TreeGrafter"/>
</dbReference>
<evidence type="ECO:0000256" key="6">
    <source>
        <dbReference type="ARBA" id="ARBA00022840"/>
    </source>
</evidence>
<dbReference type="EC" id="6.3.2.1" evidence="8"/>
<dbReference type="PANTHER" id="PTHR21299:SF1">
    <property type="entry name" value="PANTOATE--BETA-ALANINE LIGASE"/>
    <property type="match status" value="1"/>
</dbReference>
<evidence type="ECO:0000256" key="9">
    <source>
        <dbReference type="SAM" id="MobiDB-lite"/>
    </source>
</evidence>
<name>A0A6N9YIM3_9ACTN</name>
<reference evidence="10 11" key="1">
    <citation type="submission" date="2020-02" db="EMBL/GenBank/DDBJ databases">
        <authorList>
            <person name="Li X.-J."/>
            <person name="Feng X.-M."/>
        </authorList>
    </citation>
    <scope>NUCLEOTIDE SEQUENCE [LARGE SCALE GENOMIC DNA]</scope>
    <source>
        <strain evidence="10 11">CGMCC 4.7225</strain>
    </source>
</reference>
<keyword evidence="5 8" id="KW-0547">Nucleotide-binding</keyword>
<dbReference type="SUPFAM" id="SSF52374">
    <property type="entry name" value="Nucleotidylyl transferase"/>
    <property type="match status" value="1"/>
</dbReference>
<protein>
    <recommendedName>
        <fullName evidence="8">Pantothenate synthetase</fullName>
        <shortName evidence="8">PS</shortName>
        <ecNumber evidence="8">6.3.2.1</ecNumber>
    </recommendedName>
    <alternativeName>
        <fullName evidence="8">Pantoate--beta-alanine ligase</fullName>
    </alternativeName>
    <alternativeName>
        <fullName evidence="8">Pantoate-activating enzyme</fullName>
    </alternativeName>
</protein>
<evidence type="ECO:0000256" key="1">
    <source>
        <dbReference type="ARBA" id="ARBA00004990"/>
    </source>
</evidence>
<keyword evidence="11" id="KW-1185">Reference proteome</keyword>
<dbReference type="HAMAP" id="MF_00158">
    <property type="entry name" value="PanC"/>
    <property type="match status" value="1"/>
</dbReference>
<keyword evidence="3 8" id="KW-0436">Ligase</keyword>
<dbReference type="Pfam" id="PF02569">
    <property type="entry name" value="Pantoate_ligase"/>
    <property type="match status" value="1"/>
</dbReference>
<proteinExistence type="inferred from homology"/>
<feature type="binding site" evidence="8">
    <location>
        <position position="117"/>
    </location>
    <ligand>
        <name>beta-alanine</name>
        <dbReference type="ChEBI" id="CHEBI:57966"/>
    </ligand>
</feature>
<gene>
    <name evidence="8" type="primary">panC</name>
    <name evidence="10" type="ORF">G1H11_05975</name>
</gene>
<evidence type="ECO:0000256" key="4">
    <source>
        <dbReference type="ARBA" id="ARBA00022655"/>
    </source>
</evidence>
<evidence type="ECO:0000256" key="3">
    <source>
        <dbReference type="ARBA" id="ARBA00022598"/>
    </source>
</evidence>
<feature type="binding site" evidence="8">
    <location>
        <begin position="241"/>
        <end position="244"/>
    </location>
    <ligand>
        <name>ATP</name>
        <dbReference type="ChEBI" id="CHEBI:30616"/>
    </ligand>
</feature>
<accession>A0A6N9YIM3</accession>
<dbReference type="CDD" id="cd00560">
    <property type="entry name" value="PanC"/>
    <property type="match status" value="1"/>
</dbReference>
<dbReference type="AlphaFoldDB" id="A0A6N9YIM3"/>
<dbReference type="UniPathway" id="UPA00028">
    <property type="reaction ID" value="UER00005"/>
</dbReference>
<comment type="caution">
    <text evidence="8">Lacks conserved residue(s) required for the propagation of feature annotation.</text>
</comment>
<sequence length="336" mass="36570">MNDVAWDIGPVSSGSAEDEAFPTARVPVRSRRAWELSRDWVPRQLRSCEKLSVVSEPAVVRTREDLSDALAEADTETAVVMTLGALHEGHAALMRAARDLVGDDGLVIVTIFVNPLQFGPGEDLDRYPRTLDADLKMCAAEGVDLVFAPDLDEMYPSGAPMVTVDPGRLGRELEGAARPDHFAGVLTVVAKLLNLTVPTFALFGEKDYQQLTLVRRMVTDLELPYEIVAVPTVREPDGLALSSRNRYLSADERPLALALSAALRAGRDAAANGRDAVLRAARIVLDRTPELDVDYLELRTTDLAEQAETGEARLLIAARLGTTRLIDNVLAELPTH</sequence>
<evidence type="ECO:0000256" key="5">
    <source>
        <dbReference type="ARBA" id="ARBA00022741"/>
    </source>
</evidence>
<keyword evidence="6 8" id="KW-0067">ATP-binding</keyword>
<comment type="function">
    <text evidence="8">Catalyzes the condensation of pantoate with beta-alanine in an ATP-dependent reaction via a pantoyl-adenylate intermediate.</text>
</comment>
<feature type="binding site" evidence="8">
    <location>
        <position position="117"/>
    </location>
    <ligand>
        <name>(R)-pantoate</name>
        <dbReference type="ChEBI" id="CHEBI:15980"/>
    </ligand>
</feature>
<comment type="caution">
    <text evidence="10">The sequence shown here is derived from an EMBL/GenBank/DDBJ whole genome shotgun (WGS) entry which is preliminary data.</text>
</comment>
<dbReference type="InterPro" id="IPR042176">
    <property type="entry name" value="Pantoate_ligase_C"/>
</dbReference>
<comment type="pathway">
    <text evidence="1 8">Cofactor biosynthesis; (R)-pantothenate biosynthesis; (R)-pantothenate from (R)-pantoate and beta-alanine: step 1/1.</text>
</comment>
<dbReference type="GO" id="GO:0015940">
    <property type="term" value="P:pantothenate biosynthetic process"/>
    <property type="evidence" value="ECO:0007669"/>
    <property type="project" value="UniProtKB-UniRule"/>
</dbReference>
<feature type="active site" description="Proton donor" evidence="8">
    <location>
        <position position="90"/>
    </location>
</feature>
<dbReference type="GO" id="GO:0005524">
    <property type="term" value="F:ATP binding"/>
    <property type="evidence" value="ECO:0007669"/>
    <property type="project" value="UniProtKB-KW"/>
</dbReference>
<feature type="binding site" evidence="8">
    <location>
        <position position="233"/>
    </location>
    <ligand>
        <name>ATP</name>
        <dbReference type="ChEBI" id="CHEBI:30616"/>
    </ligand>
</feature>
<evidence type="ECO:0000313" key="10">
    <source>
        <dbReference type="EMBL" id="NED94856.1"/>
    </source>
</evidence>
<comment type="subunit">
    <text evidence="8">Homodimer.</text>
</comment>
<dbReference type="NCBIfam" id="TIGR00018">
    <property type="entry name" value="panC"/>
    <property type="match status" value="1"/>
</dbReference>
<dbReference type="InterPro" id="IPR014729">
    <property type="entry name" value="Rossmann-like_a/b/a_fold"/>
</dbReference>
<dbReference type="PANTHER" id="PTHR21299">
    <property type="entry name" value="CYTIDYLATE KINASE/PANTOATE-BETA-ALANINE LIGASE"/>
    <property type="match status" value="1"/>
</dbReference>
<dbReference type="Proteomes" id="UP000469185">
    <property type="component" value="Unassembled WGS sequence"/>
</dbReference>
<comment type="miscellaneous">
    <text evidence="8">The reaction proceeds by a bi uni uni bi ping pong mechanism.</text>
</comment>
<feature type="binding site" evidence="8">
    <location>
        <position position="210"/>
    </location>
    <ligand>
        <name>(R)-pantoate</name>
        <dbReference type="ChEBI" id="CHEBI:15980"/>
    </ligand>
</feature>
<feature type="binding site" evidence="8">
    <location>
        <begin position="204"/>
        <end position="207"/>
    </location>
    <ligand>
        <name>ATP</name>
        <dbReference type="ChEBI" id="CHEBI:30616"/>
    </ligand>
</feature>
<dbReference type="Gene3D" id="3.30.1300.10">
    <property type="entry name" value="Pantoate-beta-alanine ligase, C-terminal domain"/>
    <property type="match status" value="1"/>
</dbReference>
<comment type="subcellular location">
    <subcellularLocation>
        <location evidence="8">Cytoplasm</location>
    </subcellularLocation>
</comment>
<evidence type="ECO:0000256" key="7">
    <source>
        <dbReference type="ARBA" id="ARBA00048258"/>
    </source>
</evidence>
<dbReference type="EMBL" id="JAAGOB010000002">
    <property type="protein sequence ID" value="NED94856.1"/>
    <property type="molecule type" value="Genomic_DNA"/>
</dbReference>
<dbReference type="GO" id="GO:0004592">
    <property type="term" value="F:pantoate-beta-alanine ligase activity"/>
    <property type="evidence" value="ECO:0007669"/>
    <property type="project" value="UniProtKB-UniRule"/>
</dbReference>
<dbReference type="Gene3D" id="3.40.50.620">
    <property type="entry name" value="HUPs"/>
    <property type="match status" value="1"/>
</dbReference>
<comment type="catalytic activity">
    <reaction evidence="7 8">
        <text>(R)-pantoate + beta-alanine + ATP = (R)-pantothenate + AMP + diphosphate + H(+)</text>
        <dbReference type="Rhea" id="RHEA:10912"/>
        <dbReference type="ChEBI" id="CHEBI:15378"/>
        <dbReference type="ChEBI" id="CHEBI:15980"/>
        <dbReference type="ChEBI" id="CHEBI:29032"/>
        <dbReference type="ChEBI" id="CHEBI:30616"/>
        <dbReference type="ChEBI" id="CHEBI:33019"/>
        <dbReference type="ChEBI" id="CHEBI:57966"/>
        <dbReference type="ChEBI" id="CHEBI:456215"/>
        <dbReference type="EC" id="6.3.2.1"/>
    </reaction>
</comment>
<feature type="region of interest" description="Disordered" evidence="9">
    <location>
        <begin position="1"/>
        <end position="20"/>
    </location>
</feature>
<evidence type="ECO:0000313" key="11">
    <source>
        <dbReference type="Proteomes" id="UP000469185"/>
    </source>
</evidence>
<dbReference type="InterPro" id="IPR003721">
    <property type="entry name" value="Pantoate_ligase"/>
</dbReference>